<accession>A0ACA9PMZ3</accession>
<sequence length="68" mass="7237">ISHEGNNDLLHPISPMTSAVNGGESMGNKLLDMGFLTIAQGTNRLNRDTSLTSDSFDSFISATSVHSQ</sequence>
<keyword evidence="2" id="KW-1185">Reference proteome</keyword>
<feature type="non-terminal residue" evidence="1">
    <location>
        <position position="1"/>
    </location>
</feature>
<organism evidence="1 2">
    <name type="scientific">Scutellospora calospora</name>
    <dbReference type="NCBI Taxonomy" id="85575"/>
    <lineage>
        <taxon>Eukaryota</taxon>
        <taxon>Fungi</taxon>
        <taxon>Fungi incertae sedis</taxon>
        <taxon>Mucoromycota</taxon>
        <taxon>Glomeromycotina</taxon>
        <taxon>Glomeromycetes</taxon>
        <taxon>Diversisporales</taxon>
        <taxon>Gigasporaceae</taxon>
        <taxon>Scutellospora</taxon>
    </lineage>
</organism>
<gene>
    <name evidence="1" type="ORF">SCALOS_LOCUS11084</name>
</gene>
<evidence type="ECO:0000313" key="2">
    <source>
        <dbReference type="Proteomes" id="UP000789860"/>
    </source>
</evidence>
<dbReference type="Proteomes" id="UP000789860">
    <property type="component" value="Unassembled WGS sequence"/>
</dbReference>
<evidence type="ECO:0000313" key="1">
    <source>
        <dbReference type="EMBL" id="CAG8716477.1"/>
    </source>
</evidence>
<reference evidence="1" key="1">
    <citation type="submission" date="2021-06" db="EMBL/GenBank/DDBJ databases">
        <authorList>
            <person name="Kallberg Y."/>
            <person name="Tangrot J."/>
            <person name="Rosling A."/>
        </authorList>
    </citation>
    <scope>NUCLEOTIDE SEQUENCE</scope>
    <source>
        <strain evidence="1">AU212A</strain>
    </source>
</reference>
<dbReference type="EMBL" id="CAJVPM010045431">
    <property type="protein sequence ID" value="CAG8716477.1"/>
    <property type="molecule type" value="Genomic_DNA"/>
</dbReference>
<proteinExistence type="predicted"/>
<name>A0ACA9PMZ3_9GLOM</name>
<comment type="caution">
    <text evidence="1">The sequence shown here is derived from an EMBL/GenBank/DDBJ whole genome shotgun (WGS) entry which is preliminary data.</text>
</comment>
<protein>
    <submittedName>
        <fullName evidence="1">5517_t:CDS:1</fullName>
    </submittedName>
</protein>